<dbReference type="InterPro" id="IPR011006">
    <property type="entry name" value="CheY-like_superfamily"/>
</dbReference>
<dbReference type="PROSITE" id="PS50110">
    <property type="entry name" value="RESPONSE_REGULATORY"/>
    <property type="match status" value="1"/>
</dbReference>
<gene>
    <name evidence="4" type="ORF">DFR24_4628</name>
</gene>
<dbReference type="CDD" id="cd19920">
    <property type="entry name" value="REC_PA4781-like"/>
    <property type="match status" value="1"/>
</dbReference>
<sequence length="350" mass="38711">MDDDSGSDRDSILVVDDIPANIEVLSGILRGEYRVRAATNGVRALEIAAGDSAPDLILLDVMMPDMDGLTVCRRLKADLRTRHIPVIFVTAMSEIDDEAQGFEAGCVDYVTKPVSPSIVLARVRTQLSLANQNRALERQVRIRTSELERTRRAVIRCLGKASEFKDDNTGLHVVRMSQYSRALGLAVGMSEVDADLLMLASPMHDVGKIGVPDSILKKPGKLTPEEWALMQQHVHFGALILGDQDSELLQMAKTIALTHHEKWDGSGYPAGLAGEDIPLVGRITALADVFDALTSVRPYKRAWSLDETVDYIRKERGRHFDPLLVDKLAQVLPEFDRIKTYYADQAEGHS</sequence>
<dbReference type="OrthoDB" id="9787688at2"/>
<accession>A0A4S3K921</accession>
<feature type="domain" description="Response regulatory" evidence="2">
    <location>
        <begin position="11"/>
        <end position="127"/>
    </location>
</feature>
<keyword evidence="5" id="KW-1185">Reference proteome</keyword>
<keyword evidence="1" id="KW-0597">Phosphoprotein</keyword>
<dbReference type="SUPFAM" id="SSF109604">
    <property type="entry name" value="HD-domain/PDEase-like"/>
    <property type="match status" value="1"/>
</dbReference>
<dbReference type="InterPro" id="IPR052020">
    <property type="entry name" value="Cyclic_di-GMP/3'3'-cGAMP_PDE"/>
</dbReference>
<evidence type="ECO:0000313" key="4">
    <source>
        <dbReference type="EMBL" id="TDU24361.1"/>
    </source>
</evidence>
<dbReference type="PROSITE" id="PS51832">
    <property type="entry name" value="HD_GYP"/>
    <property type="match status" value="1"/>
</dbReference>
<organism evidence="4 5">
    <name type="scientific">Panacagrimonas perspica</name>
    <dbReference type="NCBI Taxonomy" id="381431"/>
    <lineage>
        <taxon>Bacteria</taxon>
        <taxon>Pseudomonadati</taxon>
        <taxon>Pseudomonadota</taxon>
        <taxon>Gammaproteobacteria</taxon>
        <taxon>Nevskiales</taxon>
        <taxon>Nevskiaceae</taxon>
        <taxon>Panacagrimonas</taxon>
    </lineage>
</organism>
<dbReference type="CDD" id="cd00077">
    <property type="entry name" value="HDc"/>
    <property type="match status" value="1"/>
</dbReference>
<evidence type="ECO:0000259" key="2">
    <source>
        <dbReference type="PROSITE" id="PS50110"/>
    </source>
</evidence>
<dbReference type="EMBL" id="SOBT01000012">
    <property type="protein sequence ID" value="TDU24361.1"/>
    <property type="molecule type" value="Genomic_DNA"/>
</dbReference>
<protein>
    <submittedName>
        <fullName evidence="4">Putative two-component system response regulator</fullName>
    </submittedName>
</protein>
<dbReference type="SUPFAM" id="SSF52172">
    <property type="entry name" value="CheY-like"/>
    <property type="match status" value="1"/>
</dbReference>
<feature type="modified residue" description="4-aspartylphosphate" evidence="1">
    <location>
        <position position="60"/>
    </location>
</feature>
<dbReference type="GO" id="GO:0000160">
    <property type="term" value="P:phosphorelay signal transduction system"/>
    <property type="evidence" value="ECO:0007669"/>
    <property type="project" value="InterPro"/>
</dbReference>
<dbReference type="GO" id="GO:0008081">
    <property type="term" value="F:phosphoric diester hydrolase activity"/>
    <property type="evidence" value="ECO:0007669"/>
    <property type="project" value="UniProtKB-ARBA"/>
</dbReference>
<evidence type="ECO:0000259" key="3">
    <source>
        <dbReference type="PROSITE" id="PS51832"/>
    </source>
</evidence>
<comment type="caution">
    <text evidence="4">The sequence shown here is derived from an EMBL/GenBank/DDBJ whole genome shotgun (WGS) entry which is preliminary data.</text>
</comment>
<proteinExistence type="predicted"/>
<name>A0A4S3K921_9GAMM</name>
<feature type="domain" description="HD-GYP" evidence="3">
    <location>
        <begin position="147"/>
        <end position="344"/>
    </location>
</feature>
<dbReference type="Proteomes" id="UP000295341">
    <property type="component" value="Unassembled WGS sequence"/>
</dbReference>
<dbReference type="InterPro" id="IPR001789">
    <property type="entry name" value="Sig_transdc_resp-reg_receiver"/>
</dbReference>
<dbReference type="InterPro" id="IPR003607">
    <property type="entry name" value="HD/PDEase_dom"/>
</dbReference>
<dbReference type="AlphaFoldDB" id="A0A4S3K921"/>
<dbReference type="SMART" id="SM00471">
    <property type="entry name" value="HDc"/>
    <property type="match status" value="1"/>
</dbReference>
<dbReference type="Pfam" id="PF13487">
    <property type="entry name" value="HD_5"/>
    <property type="match status" value="1"/>
</dbReference>
<reference evidence="4 5" key="1">
    <citation type="submission" date="2019-03" db="EMBL/GenBank/DDBJ databases">
        <title>Genomic Encyclopedia of Type Strains, Phase IV (KMG-IV): sequencing the most valuable type-strain genomes for metagenomic binning, comparative biology and taxonomic classification.</title>
        <authorList>
            <person name="Goeker M."/>
        </authorList>
    </citation>
    <scope>NUCLEOTIDE SEQUENCE [LARGE SCALE GENOMIC DNA]</scope>
    <source>
        <strain evidence="4 5">DSM 26377</strain>
    </source>
</reference>
<dbReference type="Pfam" id="PF00072">
    <property type="entry name" value="Response_reg"/>
    <property type="match status" value="1"/>
</dbReference>
<dbReference type="PANTHER" id="PTHR45228">
    <property type="entry name" value="CYCLIC DI-GMP PHOSPHODIESTERASE TM_0186-RELATED"/>
    <property type="match status" value="1"/>
</dbReference>
<dbReference type="Gene3D" id="1.10.3210.10">
    <property type="entry name" value="Hypothetical protein af1432"/>
    <property type="match status" value="1"/>
</dbReference>
<evidence type="ECO:0000256" key="1">
    <source>
        <dbReference type="PROSITE-ProRule" id="PRU00169"/>
    </source>
</evidence>
<dbReference type="SMART" id="SM00448">
    <property type="entry name" value="REC"/>
    <property type="match status" value="1"/>
</dbReference>
<dbReference type="RefSeq" id="WP_133883771.1">
    <property type="nucleotide sequence ID" value="NZ_MWIN01000003.1"/>
</dbReference>
<dbReference type="InterPro" id="IPR037522">
    <property type="entry name" value="HD_GYP_dom"/>
</dbReference>
<evidence type="ECO:0000313" key="5">
    <source>
        <dbReference type="Proteomes" id="UP000295341"/>
    </source>
</evidence>
<dbReference type="Gene3D" id="3.40.50.2300">
    <property type="match status" value="1"/>
</dbReference>
<dbReference type="PANTHER" id="PTHR45228:SF5">
    <property type="entry name" value="CYCLIC DI-GMP PHOSPHODIESTERASE VC_1348-RELATED"/>
    <property type="match status" value="1"/>
</dbReference>